<protein>
    <recommendedName>
        <fullName evidence="1">Conserved oligomeric Golgi complex subunit 5 helical domain-containing protein</fullName>
    </recommendedName>
</protein>
<keyword evidence="3" id="KW-1185">Reference proteome</keyword>
<dbReference type="PANTHER" id="PTHR13228:SF3">
    <property type="entry name" value="CONSERVED OLIGOMERIC GOLGI COMPLEX SUBUNIT 5"/>
    <property type="match status" value="1"/>
</dbReference>
<dbReference type="PANTHER" id="PTHR13228">
    <property type="entry name" value="CONSERVED OLIGOMERIC GOLGI COMPLEX COMPONENT 5"/>
    <property type="match status" value="1"/>
</dbReference>
<dbReference type="AlphaFoldDB" id="A0A443SCX2"/>
<feature type="non-terminal residue" evidence="2">
    <location>
        <position position="1"/>
    </location>
</feature>
<dbReference type="Proteomes" id="UP000288716">
    <property type="component" value="Unassembled WGS sequence"/>
</dbReference>
<feature type="domain" description="Conserved oligomeric Golgi complex subunit 5 helical" evidence="1">
    <location>
        <begin position="2"/>
        <end position="193"/>
    </location>
</feature>
<evidence type="ECO:0000313" key="2">
    <source>
        <dbReference type="EMBL" id="RWS25314.1"/>
    </source>
</evidence>
<evidence type="ECO:0000313" key="3">
    <source>
        <dbReference type="Proteomes" id="UP000288716"/>
    </source>
</evidence>
<sequence length="603" mass="68105">KDIKFANEWKEKILKYCNELLVSSLQKLDQNLISVALQVFHNFDLLSEKVDFIISEKNNILMNRIKEAFDAQHLSQSKQSGPGGVVISITVSQSNQFKTKLWLGIESLMEFLCVCFSQLNALFKVLKKKRDASNRFTFSTVACSENINLITLLEKTNQTLFEQMNKAVLECGTVKQALEMEFPKLLKLFAESWRRIEAVDKELKVEAMFRATLKPFESAYLSRSLMVLHDDVNAMFNDSNDNNSGVLSHSEPCVPSPQDIDSIVKSISKELSVAAIDEQLSKAVAKNISKAVHIFTTKCENIVCNDAESTQVISVPTSGQILNATIVERLESFRTQIEILLQSVNESISSTVYESLKGVDLLTKAIVEPLIFSVQDAIEAIILTIHQEDFSAETSSNNGQSQCSPYMKELQGFISRVNRDYFQLYSKSKTVQSCIMQIACRTTETFLKHVTLIRPLGNAGRARLGTDFRYLEEALLTIAPHVNEGSAKYYRSLRAFKPLIFQDAEQVSKSPIVGTLIPLSIILQYLISSFAPPELRSVHENKGWSISRYTKWLDEHNSEAERLPLIKDTLESYEKQVRQQHGKSFAAVYPIILRLLQQSLISK</sequence>
<reference evidence="2 3" key="1">
    <citation type="journal article" date="2018" name="Gigascience">
        <title>Genomes of trombidid mites reveal novel predicted allergens and laterally-transferred genes associated with secondary metabolism.</title>
        <authorList>
            <person name="Dong X."/>
            <person name="Chaisiri K."/>
            <person name="Xia D."/>
            <person name="Armstrong S.D."/>
            <person name="Fang Y."/>
            <person name="Donnelly M.J."/>
            <person name="Kadowaki T."/>
            <person name="McGarry J.W."/>
            <person name="Darby A.C."/>
            <person name="Makepeace B.L."/>
        </authorList>
    </citation>
    <scope>NUCLEOTIDE SEQUENCE [LARGE SCALE GENOMIC DNA]</scope>
    <source>
        <strain evidence="2">UoL-UT</strain>
    </source>
</reference>
<dbReference type="GO" id="GO:0006891">
    <property type="term" value="P:intra-Golgi vesicle-mediated transport"/>
    <property type="evidence" value="ECO:0007669"/>
    <property type="project" value="InterPro"/>
</dbReference>
<dbReference type="VEuPathDB" id="VectorBase:LDEU006726"/>
<dbReference type="EMBL" id="NCKV01003849">
    <property type="protein sequence ID" value="RWS25314.1"/>
    <property type="molecule type" value="Genomic_DNA"/>
</dbReference>
<organism evidence="2 3">
    <name type="scientific">Leptotrombidium deliense</name>
    <dbReference type="NCBI Taxonomy" id="299467"/>
    <lineage>
        <taxon>Eukaryota</taxon>
        <taxon>Metazoa</taxon>
        <taxon>Ecdysozoa</taxon>
        <taxon>Arthropoda</taxon>
        <taxon>Chelicerata</taxon>
        <taxon>Arachnida</taxon>
        <taxon>Acari</taxon>
        <taxon>Acariformes</taxon>
        <taxon>Trombidiformes</taxon>
        <taxon>Prostigmata</taxon>
        <taxon>Anystina</taxon>
        <taxon>Parasitengona</taxon>
        <taxon>Trombiculoidea</taxon>
        <taxon>Trombiculidae</taxon>
        <taxon>Leptotrombidium</taxon>
    </lineage>
</organism>
<comment type="caution">
    <text evidence="2">The sequence shown here is derived from an EMBL/GenBank/DDBJ whole genome shotgun (WGS) entry which is preliminary data.</text>
</comment>
<dbReference type="GO" id="GO:0017119">
    <property type="term" value="C:Golgi transport complex"/>
    <property type="evidence" value="ECO:0007669"/>
    <property type="project" value="InterPro"/>
</dbReference>
<dbReference type="OrthoDB" id="18786at2759"/>
<dbReference type="InterPro" id="IPR019465">
    <property type="entry name" value="Cog5"/>
</dbReference>
<dbReference type="Pfam" id="PF20649">
    <property type="entry name" value="COG5_C"/>
    <property type="match status" value="1"/>
</dbReference>
<evidence type="ECO:0000259" key="1">
    <source>
        <dbReference type="Pfam" id="PF20649"/>
    </source>
</evidence>
<accession>A0A443SCX2</accession>
<proteinExistence type="predicted"/>
<dbReference type="STRING" id="299467.A0A443SCX2"/>
<gene>
    <name evidence="2" type="ORF">B4U80_06173</name>
</gene>
<dbReference type="InterPro" id="IPR048485">
    <property type="entry name" value="COG5_helical"/>
</dbReference>
<name>A0A443SCX2_9ACAR</name>